<proteinExistence type="predicted"/>
<keyword evidence="3" id="KW-1185">Reference proteome</keyword>
<protein>
    <recommendedName>
        <fullName evidence="4">DUF4192 domain-containing protein</fullName>
    </recommendedName>
</protein>
<gene>
    <name evidence="2" type="ORF">SAMN04488539_0747</name>
</gene>
<feature type="region of interest" description="Disordered" evidence="1">
    <location>
        <begin position="1"/>
        <end position="21"/>
    </location>
</feature>
<sequence length="379" mass="40063">MEGTAEARSPTNVTMERSSFASESLSGPAEIIASLPGVLGFYPHESVIVLGLVDNDRPGCATLGPVLRSDITHAHELGDIIGELPMDRCVAFLAVLVTRIPHSPLAEAAINALFALTTDTGAPLIDACWHVSEIATGTPYSLVFEPGKGSVVAGSFGKEWTCGTVSSVAASPAMKPLITNGVLPELSREDTYSHFEWCPPGDHEEAEEREARQKLAARRGSELTRKINRGDPRARAGALEAGRSLSAFPARQLIGVDADDRSDQLDVSDDDLVALATLLSSSILRDGLINMALADPACAGTAMMSVARTFTGVIRANALCVWAILAIDKGLTSWATAALMTALEEVPSHNLSGLIIDLMRIGQEKSLIHAARDGSVCAW</sequence>
<dbReference type="OrthoDB" id="3268175at2"/>
<evidence type="ECO:0000313" key="3">
    <source>
        <dbReference type="Proteomes" id="UP000182237"/>
    </source>
</evidence>
<evidence type="ECO:0008006" key="4">
    <source>
        <dbReference type="Google" id="ProtNLM"/>
    </source>
</evidence>
<dbReference type="eggNOG" id="ENOG502ZG6B">
    <property type="taxonomic scope" value="Bacteria"/>
</dbReference>
<dbReference type="InterPro" id="IPR025447">
    <property type="entry name" value="DUF4192"/>
</dbReference>
<dbReference type="RefSeq" id="WP_019192903.1">
    <property type="nucleotide sequence ID" value="NZ_LT629765.1"/>
</dbReference>
<dbReference type="EMBL" id="LT629765">
    <property type="protein sequence ID" value="SDR97171.1"/>
    <property type="molecule type" value="Genomic_DNA"/>
</dbReference>
<reference evidence="2 3" key="1">
    <citation type="submission" date="2016-10" db="EMBL/GenBank/DDBJ databases">
        <authorList>
            <person name="de Groot N.N."/>
        </authorList>
    </citation>
    <scope>NUCLEOTIDE SEQUENCE [LARGE SCALE GENOMIC DNA]</scope>
    <source>
        <strain evidence="2 3">DSM 45434</strain>
    </source>
</reference>
<name>A0A1H1NDU5_9CORY</name>
<dbReference type="AlphaFoldDB" id="A0A1H1NDU5"/>
<dbReference type="STRING" id="1203190.GCA_000312345_00031"/>
<accession>A0A1H1NDU5</accession>
<dbReference type="Pfam" id="PF13830">
    <property type="entry name" value="DUF4192"/>
    <property type="match status" value="1"/>
</dbReference>
<organism evidence="2 3">
    <name type="scientific">Corynebacterium timonense</name>
    <dbReference type="NCBI Taxonomy" id="441500"/>
    <lineage>
        <taxon>Bacteria</taxon>
        <taxon>Bacillati</taxon>
        <taxon>Actinomycetota</taxon>
        <taxon>Actinomycetes</taxon>
        <taxon>Mycobacteriales</taxon>
        <taxon>Corynebacteriaceae</taxon>
        <taxon>Corynebacterium</taxon>
    </lineage>
</organism>
<dbReference type="Proteomes" id="UP000182237">
    <property type="component" value="Chromosome I"/>
</dbReference>
<evidence type="ECO:0000313" key="2">
    <source>
        <dbReference type="EMBL" id="SDR97171.1"/>
    </source>
</evidence>
<feature type="compositionally biased region" description="Polar residues" evidence="1">
    <location>
        <begin position="9"/>
        <end position="21"/>
    </location>
</feature>
<evidence type="ECO:0000256" key="1">
    <source>
        <dbReference type="SAM" id="MobiDB-lite"/>
    </source>
</evidence>